<reference evidence="1 2" key="1">
    <citation type="journal article" date="2006" name="Syst. Appl. Microbiol.">
        <title>Anoxybacillus amylolyticus sp. nov., a thermophilic amylase producing bacterium isolated from Mount Rittmann (Antarctica).</title>
        <authorList>
            <person name="Poli A."/>
            <person name="Esposito E."/>
            <person name="Lama L."/>
            <person name="Orlando P."/>
            <person name="Nicolaus G."/>
            <person name="de Appolonia F."/>
            <person name="Gambacorta A."/>
            <person name="Nicolaus B."/>
        </authorList>
    </citation>
    <scope>NUCLEOTIDE SEQUENCE [LARGE SCALE GENOMIC DNA]</scope>
    <source>
        <strain evidence="1 2">DSM 15939</strain>
        <plasmid evidence="2">Plasmid pdsm15939_1</plasmid>
    </source>
</reference>
<dbReference type="Proteomes" id="UP000076865">
    <property type="component" value="Plasmid pDSM15939_1"/>
</dbReference>
<dbReference type="NCBIfam" id="NF033482">
    <property type="entry name" value="RiPP_thiocil"/>
    <property type="match status" value="1"/>
</dbReference>
<evidence type="ECO:0000313" key="2">
    <source>
        <dbReference type="Proteomes" id="UP000076865"/>
    </source>
</evidence>
<sequence>MHENLDHLELYAEEMPEQLNFTAAAATVASFFCGASIACAGSCGSSFSSTSTLSTAG</sequence>
<dbReference type="AlphaFoldDB" id="A0A160F687"/>
<dbReference type="RefSeq" id="WP_148660437.1">
    <property type="nucleotide sequence ID" value="NZ_CP015439.1"/>
</dbReference>
<keyword evidence="2" id="KW-1185">Reference proteome</keyword>
<dbReference type="InterPro" id="IPR049803">
    <property type="entry name" value="RiPP_thiocil-like"/>
</dbReference>
<dbReference type="EMBL" id="CP015439">
    <property type="protein sequence ID" value="ANB62098.1"/>
    <property type="molecule type" value="Genomic_DNA"/>
</dbReference>
<keyword evidence="1" id="KW-0614">Plasmid</keyword>
<organism evidence="1 2">
    <name type="scientific">Anoxybacteroides amylolyticum</name>
    <dbReference type="NCBI Taxonomy" id="294699"/>
    <lineage>
        <taxon>Bacteria</taxon>
        <taxon>Bacillati</taxon>
        <taxon>Bacillota</taxon>
        <taxon>Bacilli</taxon>
        <taxon>Bacillales</taxon>
        <taxon>Anoxybacillaceae</taxon>
        <taxon>Anoxybacteroides</taxon>
    </lineage>
</organism>
<proteinExistence type="predicted"/>
<dbReference type="PATRIC" id="fig|294699.3.peg.3084"/>
<evidence type="ECO:0000313" key="1">
    <source>
        <dbReference type="EMBL" id="ANB62098.1"/>
    </source>
</evidence>
<gene>
    <name evidence="1" type="ORF">GFC30_2990</name>
</gene>
<geneLocation type="plasmid" evidence="2">
    <name>pdsm15939_1</name>
</geneLocation>
<name>A0A160F687_9BACL</name>
<accession>A0A160F687</accession>
<evidence type="ECO:0008006" key="3">
    <source>
        <dbReference type="Google" id="ProtNLM"/>
    </source>
</evidence>
<dbReference type="KEGG" id="aamy:GFC30_2990"/>
<protein>
    <recommendedName>
        <fullName evidence="3">Thiocillin family RiPP</fullName>
    </recommendedName>
</protein>